<sequence length="87" mass="9887">MKKPLIIGIAGGAGSGKTTLSRYLEERAQPCRVRVIAMDRYYKKERPQAAVPFHGNPFEDFNQPDALDFIGSWRTCRTKSPMDKHSF</sequence>
<dbReference type="SUPFAM" id="SSF52540">
    <property type="entry name" value="P-loop containing nucleoside triphosphate hydrolases"/>
    <property type="match status" value="1"/>
</dbReference>
<gene>
    <name evidence="1" type="ORF">AV654_31705</name>
</gene>
<dbReference type="RefSeq" id="WP_063186766.1">
    <property type="nucleotide sequence ID" value="NZ_LQRA01000089.1"/>
</dbReference>
<evidence type="ECO:0008006" key="3">
    <source>
        <dbReference type="Google" id="ProtNLM"/>
    </source>
</evidence>
<accession>A0A163UNP8</accession>
<organism evidence="1 2">
    <name type="scientific">Paenibacillus elgii</name>
    <dbReference type="NCBI Taxonomy" id="189691"/>
    <lineage>
        <taxon>Bacteria</taxon>
        <taxon>Bacillati</taxon>
        <taxon>Bacillota</taxon>
        <taxon>Bacilli</taxon>
        <taxon>Bacillales</taxon>
        <taxon>Paenibacillaceae</taxon>
        <taxon>Paenibacillus</taxon>
    </lineage>
</organism>
<reference evidence="2" key="1">
    <citation type="submission" date="2016-01" db="EMBL/GenBank/DDBJ databases">
        <title>Draft genome of Chromobacterium sp. F49.</title>
        <authorList>
            <person name="Hong K.W."/>
        </authorList>
    </citation>
    <scope>NUCLEOTIDE SEQUENCE [LARGE SCALE GENOMIC DNA]</scope>
    <source>
        <strain evidence="2">M63</strain>
    </source>
</reference>
<comment type="caution">
    <text evidence="1">The sequence shown here is derived from an EMBL/GenBank/DDBJ whole genome shotgun (WGS) entry which is preliminary data.</text>
</comment>
<dbReference type="PRINTS" id="PR00988">
    <property type="entry name" value="URIDINKINASE"/>
</dbReference>
<dbReference type="EMBL" id="LQRA01000089">
    <property type="protein sequence ID" value="KZE73600.1"/>
    <property type="molecule type" value="Genomic_DNA"/>
</dbReference>
<dbReference type="Proteomes" id="UP000076563">
    <property type="component" value="Unassembled WGS sequence"/>
</dbReference>
<protein>
    <recommendedName>
        <fullName evidence="3">Phosphoribulokinase/uridine kinase domain-containing protein</fullName>
    </recommendedName>
</protein>
<keyword evidence="2" id="KW-1185">Reference proteome</keyword>
<dbReference type="AlphaFoldDB" id="A0A163UNP8"/>
<dbReference type="InterPro" id="IPR027417">
    <property type="entry name" value="P-loop_NTPase"/>
</dbReference>
<name>A0A163UNP8_9BACL</name>
<evidence type="ECO:0000313" key="2">
    <source>
        <dbReference type="Proteomes" id="UP000076563"/>
    </source>
</evidence>
<proteinExistence type="predicted"/>
<evidence type="ECO:0000313" key="1">
    <source>
        <dbReference type="EMBL" id="KZE73600.1"/>
    </source>
</evidence>
<dbReference type="Gene3D" id="3.40.50.300">
    <property type="entry name" value="P-loop containing nucleotide triphosphate hydrolases"/>
    <property type="match status" value="1"/>
</dbReference>